<reference evidence="2 3" key="1">
    <citation type="submission" date="2019-11" db="EMBL/GenBank/DDBJ databases">
        <title>The genome sequence of Methylocystis heyeri.</title>
        <authorList>
            <person name="Oshkin I.Y."/>
            <person name="Miroshnikov K."/>
            <person name="Dedysh S.N."/>
        </authorList>
    </citation>
    <scope>NUCLEOTIDE SEQUENCE [LARGE SCALE GENOMIC DNA]</scope>
    <source>
        <strain evidence="2 3">H2</strain>
    </source>
</reference>
<evidence type="ECO:0000256" key="1">
    <source>
        <dbReference type="SAM" id="Phobius"/>
    </source>
</evidence>
<sequence>MIEAVQTSTGPVRTDAAAREIPAQAQVQPAAATPPADWGAIAAGTAVSCAVVFVMAFFSAGIGLSLSSAYSGENPLQHYLALALWLLWVSVSSFALGGYVSGRLRARSLVADPEEAEMRDGMHGLSAWGAAMVILAFASASSLYHIGKIGADLVSQAGSGGEAVNPADYQASSLLRGDGTASTAAIQAPAHRGGAAPAQGPGGFASGQTAVGLDAASRETVRDAFRKAFATGEMTPADRSYVVNVISAQTGIGAQEAARRVDAATQELKSDHDKTKQLEEKARKIGVLLSFISAAAMLIGAGAAFGGAALGGRHRDDGLHLRRVLSWRL</sequence>
<organism evidence="2 3">
    <name type="scientific">Methylocystis heyeri</name>
    <dbReference type="NCBI Taxonomy" id="391905"/>
    <lineage>
        <taxon>Bacteria</taxon>
        <taxon>Pseudomonadati</taxon>
        <taxon>Pseudomonadota</taxon>
        <taxon>Alphaproteobacteria</taxon>
        <taxon>Hyphomicrobiales</taxon>
        <taxon>Methylocystaceae</taxon>
        <taxon>Methylocystis</taxon>
    </lineage>
</organism>
<evidence type="ECO:0008006" key="4">
    <source>
        <dbReference type="Google" id="ProtNLM"/>
    </source>
</evidence>
<proteinExistence type="predicted"/>
<dbReference type="AlphaFoldDB" id="A0A6B8KDR3"/>
<protein>
    <recommendedName>
        <fullName evidence="4">Mll5186 protein</fullName>
    </recommendedName>
</protein>
<gene>
    <name evidence="2" type="ORF">H2LOC_008945</name>
</gene>
<name>A0A6B8KDR3_9HYPH</name>
<dbReference type="OrthoDB" id="7032238at2"/>
<keyword evidence="1" id="KW-0472">Membrane</keyword>
<feature type="transmembrane region" description="Helical" evidence="1">
    <location>
        <begin position="79"/>
        <end position="100"/>
    </location>
</feature>
<accession>A0A6B8KDR3</accession>
<feature type="transmembrane region" description="Helical" evidence="1">
    <location>
        <begin position="285"/>
        <end position="310"/>
    </location>
</feature>
<dbReference type="Proteomes" id="UP000309061">
    <property type="component" value="Chromosome"/>
</dbReference>
<feature type="transmembrane region" description="Helical" evidence="1">
    <location>
        <begin position="125"/>
        <end position="146"/>
    </location>
</feature>
<keyword evidence="3" id="KW-1185">Reference proteome</keyword>
<dbReference type="RefSeq" id="WP_136496089.1">
    <property type="nucleotide sequence ID" value="NZ_CP046052.1"/>
</dbReference>
<keyword evidence="1" id="KW-1133">Transmembrane helix</keyword>
<evidence type="ECO:0000313" key="3">
    <source>
        <dbReference type="Proteomes" id="UP000309061"/>
    </source>
</evidence>
<evidence type="ECO:0000313" key="2">
    <source>
        <dbReference type="EMBL" id="QGM45817.1"/>
    </source>
</evidence>
<dbReference type="EMBL" id="CP046052">
    <property type="protein sequence ID" value="QGM45817.1"/>
    <property type="molecule type" value="Genomic_DNA"/>
</dbReference>
<keyword evidence="1" id="KW-0812">Transmembrane</keyword>
<dbReference type="KEGG" id="mhey:H2LOC_008945"/>
<feature type="transmembrane region" description="Helical" evidence="1">
    <location>
        <begin position="38"/>
        <end position="67"/>
    </location>
</feature>